<dbReference type="PROSITE" id="PS00024">
    <property type="entry name" value="HEMOPEXIN"/>
    <property type="match status" value="1"/>
</dbReference>
<feature type="non-terminal residue" evidence="17">
    <location>
        <position position="125"/>
    </location>
</feature>
<evidence type="ECO:0000256" key="5">
    <source>
        <dbReference type="ARBA" id="ARBA00022723"/>
    </source>
</evidence>
<protein>
    <recommendedName>
        <fullName evidence="15">interstitial collagenase</fullName>
        <ecNumber evidence="15">3.4.24.7</ecNumber>
    </recommendedName>
</protein>
<dbReference type="Gene3D" id="2.110.10.10">
    <property type="entry name" value="Hemopexin-like domain"/>
    <property type="match status" value="1"/>
</dbReference>
<evidence type="ECO:0000256" key="9">
    <source>
        <dbReference type="ARBA" id="ARBA00022833"/>
    </source>
</evidence>
<dbReference type="PROSITE" id="PS51642">
    <property type="entry name" value="HEMOPEXIN_2"/>
    <property type="match status" value="2"/>
</dbReference>
<dbReference type="GO" id="GO:0006508">
    <property type="term" value="P:proteolysis"/>
    <property type="evidence" value="ECO:0007669"/>
    <property type="project" value="UniProtKB-KW"/>
</dbReference>
<evidence type="ECO:0000256" key="16">
    <source>
        <dbReference type="PROSITE-ProRule" id="PRU01011"/>
    </source>
</evidence>
<keyword evidence="8" id="KW-0378">Hydrolase</keyword>
<keyword evidence="6" id="KW-0732">Signal</keyword>
<evidence type="ECO:0000256" key="15">
    <source>
        <dbReference type="ARBA" id="ARBA00038924"/>
    </source>
</evidence>
<dbReference type="CDD" id="cd00094">
    <property type="entry name" value="HX"/>
    <property type="match status" value="1"/>
</dbReference>
<comment type="cofactor">
    <cofactor evidence="2">
        <name>Zn(2+)</name>
        <dbReference type="ChEBI" id="CHEBI:29105"/>
    </cofactor>
</comment>
<keyword evidence="11" id="KW-0482">Metalloprotease</keyword>
<dbReference type="InterPro" id="IPR018487">
    <property type="entry name" value="Hemopexin-like_repeat"/>
</dbReference>
<reference evidence="17 18" key="1">
    <citation type="submission" date="2005-09" db="EMBL/GenBank/DDBJ databases">
        <authorList>
            <person name="Mural R.J."/>
            <person name="Li P.W."/>
            <person name="Adams M.D."/>
            <person name="Amanatides P.G."/>
            <person name="Baden-Tillson H."/>
            <person name="Barnstead M."/>
            <person name="Chin S.H."/>
            <person name="Dew I."/>
            <person name="Evans C.A."/>
            <person name="Ferriera S."/>
            <person name="Flanigan M."/>
            <person name="Fosler C."/>
            <person name="Glodek A."/>
            <person name="Gu Z."/>
            <person name="Holt R.A."/>
            <person name="Jennings D."/>
            <person name="Kraft C.L."/>
            <person name="Lu F."/>
            <person name="Nguyen T."/>
            <person name="Nusskern D.R."/>
            <person name="Pfannkoch C.M."/>
            <person name="Sitter C."/>
            <person name="Sutton G.G."/>
            <person name="Venter J.C."/>
            <person name="Wang Z."/>
            <person name="Woodage T."/>
            <person name="Zheng X.H."/>
            <person name="Zhong F."/>
        </authorList>
    </citation>
    <scope>NUCLEOTIDE SEQUENCE [LARGE SCALE GENOMIC DNA]</scope>
    <source>
        <strain>BN</strain>
        <strain evidence="18">Sprague-Dawley</strain>
    </source>
</reference>
<keyword evidence="12" id="KW-0865">Zymogen</keyword>
<comment type="cofactor">
    <cofactor evidence="1">
        <name>Ca(2+)</name>
        <dbReference type="ChEBI" id="CHEBI:29108"/>
    </cofactor>
</comment>
<dbReference type="InterPro" id="IPR000585">
    <property type="entry name" value="Hemopexin-like_dom"/>
</dbReference>
<dbReference type="InterPro" id="IPR036375">
    <property type="entry name" value="Hemopexin-like_dom_sf"/>
</dbReference>
<sequence length="125" mass="14389">MPEAELNLIGIIWPNLPGKLDAAYEVSMIDQVRYFKGNKVWVVREHTVLRGFPTDIHSFFGFPSSVTHIDAAVCEEETGKTYFFVDNMYWRYDENTQSMDPGYPRLTAEDFPGIDDKVDDVFQKG</sequence>
<keyword evidence="10" id="KW-0106">Calcium</keyword>
<evidence type="ECO:0000256" key="12">
    <source>
        <dbReference type="ARBA" id="ARBA00023145"/>
    </source>
</evidence>
<evidence type="ECO:0000256" key="14">
    <source>
        <dbReference type="ARBA" id="ARBA00036005"/>
    </source>
</evidence>
<comment type="catalytic activity">
    <reaction evidence="14">
        <text>Cleavage of the triple helix of collagen at about three-quarters of the length of the molecule from the N-terminus, at 775-Gly-|-Ile-776 in the alpha1(I) chain. Cleaves synthetic substrates and alpha-macroglobulins at bonds where P1' is a hydrophobic residue.</text>
        <dbReference type="EC" id="3.4.24.7"/>
    </reaction>
</comment>
<dbReference type="GO" id="GO:0004222">
    <property type="term" value="F:metalloendopeptidase activity"/>
    <property type="evidence" value="ECO:0007669"/>
    <property type="project" value="UniProtKB-EC"/>
</dbReference>
<dbReference type="PANTHER" id="PTHR10201">
    <property type="entry name" value="MATRIX METALLOPROTEINASE"/>
    <property type="match status" value="1"/>
</dbReference>
<evidence type="ECO:0000256" key="8">
    <source>
        <dbReference type="ARBA" id="ARBA00022801"/>
    </source>
</evidence>
<name>A6JN34_RAT</name>
<proteinExistence type="inferred from homology"/>
<dbReference type="InterPro" id="IPR018486">
    <property type="entry name" value="Hemopexin_CS"/>
</dbReference>
<dbReference type="PANTHER" id="PTHR10201:SF151">
    <property type="entry name" value="INTERSTITIAL COLLAGENASE"/>
    <property type="match status" value="1"/>
</dbReference>
<keyword evidence="13" id="KW-1015">Disulfide bond</keyword>
<dbReference type="SMART" id="SM00120">
    <property type="entry name" value="HX"/>
    <property type="match status" value="2"/>
</dbReference>
<evidence type="ECO:0000256" key="11">
    <source>
        <dbReference type="ARBA" id="ARBA00023049"/>
    </source>
</evidence>
<keyword evidence="4" id="KW-0645">Protease</keyword>
<evidence type="ECO:0000256" key="1">
    <source>
        <dbReference type="ARBA" id="ARBA00001913"/>
    </source>
</evidence>
<dbReference type="SUPFAM" id="SSF50923">
    <property type="entry name" value="Hemopexin-like domain"/>
    <property type="match status" value="1"/>
</dbReference>
<dbReference type="Pfam" id="PF00045">
    <property type="entry name" value="Hemopexin"/>
    <property type="match status" value="2"/>
</dbReference>
<dbReference type="AlphaFoldDB" id="A6JN34"/>
<feature type="repeat" description="Hemopexin" evidence="16">
    <location>
        <begin position="66"/>
        <end position="114"/>
    </location>
</feature>
<evidence type="ECO:0000256" key="13">
    <source>
        <dbReference type="ARBA" id="ARBA00023157"/>
    </source>
</evidence>
<accession>A6JN34</accession>
<keyword evidence="9" id="KW-0862">Zinc</keyword>
<evidence type="ECO:0000256" key="10">
    <source>
        <dbReference type="ARBA" id="ARBA00022837"/>
    </source>
</evidence>
<evidence type="ECO:0000256" key="4">
    <source>
        <dbReference type="ARBA" id="ARBA00022670"/>
    </source>
</evidence>
<keyword evidence="5" id="KW-0479">Metal-binding</keyword>
<organism evidence="17 18">
    <name type="scientific">Rattus norvegicus</name>
    <name type="common">Rat</name>
    <dbReference type="NCBI Taxonomy" id="10116"/>
    <lineage>
        <taxon>Eukaryota</taxon>
        <taxon>Metazoa</taxon>
        <taxon>Chordata</taxon>
        <taxon>Craniata</taxon>
        <taxon>Vertebrata</taxon>
        <taxon>Euteleostomi</taxon>
        <taxon>Mammalia</taxon>
        <taxon>Eutheria</taxon>
        <taxon>Euarchontoglires</taxon>
        <taxon>Glires</taxon>
        <taxon>Rodentia</taxon>
        <taxon>Myomorpha</taxon>
        <taxon>Muroidea</taxon>
        <taxon>Muridae</taxon>
        <taxon>Murinae</taxon>
        <taxon>Rattus</taxon>
    </lineage>
</organism>
<gene>
    <name evidence="17" type="ORF">rCG_31798</name>
</gene>
<dbReference type="EC" id="3.4.24.7" evidence="15"/>
<evidence type="ECO:0000256" key="6">
    <source>
        <dbReference type="ARBA" id="ARBA00022729"/>
    </source>
</evidence>
<evidence type="ECO:0000256" key="3">
    <source>
        <dbReference type="ARBA" id="ARBA00010370"/>
    </source>
</evidence>
<dbReference type="EMBL" id="CH473993">
    <property type="protein sequence ID" value="EDL78532.1"/>
    <property type="molecule type" value="Genomic_DNA"/>
</dbReference>
<dbReference type="Proteomes" id="UP000234681">
    <property type="component" value="Chromosome 8"/>
</dbReference>
<dbReference type="FunFam" id="2.110.10.10:FF:000002">
    <property type="entry name" value="Matrix metallopeptidase 3"/>
    <property type="match status" value="1"/>
</dbReference>
<dbReference type="GO" id="GO:0046872">
    <property type="term" value="F:metal ion binding"/>
    <property type="evidence" value="ECO:0007669"/>
    <property type="project" value="UniProtKB-KW"/>
</dbReference>
<evidence type="ECO:0000256" key="2">
    <source>
        <dbReference type="ARBA" id="ARBA00001947"/>
    </source>
</evidence>
<evidence type="ECO:0000313" key="18">
    <source>
        <dbReference type="Proteomes" id="UP000234681"/>
    </source>
</evidence>
<evidence type="ECO:0000256" key="7">
    <source>
        <dbReference type="ARBA" id="ARBA00022737"/>
    </source>
</evidence>
<evidence type="ECO:0000313" key="17">
    <source>
        <dbReference type="EMBL" id="EDL78532.1"/>
    </source>
</evidence>
<comment type="similarity">
    <text evidence="3">Belongs to the peptidase M10A family.</text>
</comment>
<keyword evidence="7" id="KW-0677">Repeat</keyword>
<feature type="repeat" description="Hemopexin" evidence="16">
    <location>
        <begin position="17"/>
        <end position="63"/>
    </location>
</feature>